<dbReference type="Proteomes" id="UP001215280">
    <property type="component" value="Unassembled WGS sequence"/>
</dbReference>
<evidence type="ECO:0000313" key="2">
    <source>
        <dbReference type="EMBL" id="KAJ7749301.1"/>
    </source>
</evidence>
<reference evidence="2" key="1">
    <citation type="submission" date="2023-03" db="EMBL/GenBank/DDBJ databases">
        <title>Massive genome expansion in bonnet fungi (Mycena s.s.) driven by repeated elements and novel gene families across ecological guilds.</title>
        <authorList>
            <consortium name="Lawrence Berkeley National Laboratory"/>
            <person name="Harder C.B."/>
            <person name="Miyauchi S."/>
            <person name="Viragh M."/>
            <person name="Kuo A."/>
            <person name="Thoen E."/>
            <person name="Andreopoulos B."/>
            <person name="Lu D."/>
            <person name="Skrede I."/>
            <person name="Drula E."/>
            <person name="Henrissat B."/>
            <person name="Morin E."/>
            <person name="Kohler A."/>
            <person name="Barry K."/>
            <person name="LaButti K."/>
            <person name="Morin E."/>
            <person name="Salamov A."/>
            <person name="Lipzen A."/>
            <person name="Mereny Z."/>
            <person name="Hegedus B."/>
            <person name="Baldrian P."/>
            <person name="Stursova M."/>
            <person name="Weitz H."/>
            <person name="Taylor A."/>
            <person name="Grigoriev I.V."/>
            <person name="Nagy L.G."/>
            <person name="Martin F."/>
            <person name="Kauserud H."/>
        </authorList>
    </citation>
    <scope>NUCLEOTIDE SEQUENCE</scope>
    <source>
        <strain evidence="2">CBHHK188m</strain>
    </source>
</reference>
<keyword evidence="3" id="KW-1185">Reference proteome</keyword>
<feature type="region of interest" description="Disordered" evidence="1">
    <location>
        <begin position="121"/>
        <end position="172"/>
    </location>
</feature>
<feature type="region of interest" description="Disordered" evidence="1">
    <location>
        <begin position="1074"/>
        <end position="1176"/>
    </location>
</feature>
<comment type="caution">
    <text evidence="2">The sequence shown here is derived from an EMBL/GenBank/DDBJ whole genome shotgun (WGS) entry which is preliminary data.</text>
</comment>
<name>A0AAD7IS12_9AGAR</name>
<feature type="compositionally biased region" description="Low complexity" evidence="1">
    <location>
        <begin position="942"/>
        <end position="952"/>
    </location>
</feature>
<accession>A0AAD7IS12</accession>
<protein>
    <submittedName>
        <fullName evidence="2">Uncharacterized protein</fullName>
    </submittedName>
</protein>
<dbReference type="AlphaFoldDB" id="A0AAD7IS12"/>
<feature type="compositionally biased region" description="Basic and acidic residues" evidence="1">
    <location>
        <begin position="159"/>
        <end position="169"/>
    </location>
</feature>
<evidence type="ECO:0000256" key="1">
    <source>
        <dbReference type="SAM" id="MobiDB-lite"/>
    </source>
</evidence>
<sequence>MRTKTCKHSLADQEYIDSVSTRVVMDFRSSIYQEAYITANAHVFLDHDWINIDALRRFVQRARDPLPSDLSTPSSPSSPAPVKIEDDASTTCLSTAPTSTAVSKVKTRALKEGDREVLEILSDSDSDSDEFPAAIGTDFADSSSLPASSDPGPIETDSDDGHTSSDKFDVGSGLQKSDTIWQDAQISSQVRIGPIRITKEVTVQRLEYLSEIPSIYPIPKIPTGFVLDLNDPKFEIKDKKSGILHTVDALIKNKDNDRWRGNTGVGDTKVLVTFEPGQPPILCRRSRLKCKGAFVCERIDPHLLKVEHRDLDPASRDAVFAAQRQTRREEGTTAERRAAKLIQVIQDQRCCAQDLRGLKCTGVPILKQKKETSRGRNFWVACSGWRKDFKENHRTWSIPFDVDENIFIKTFSGQALALDESKDTPPCSAIVHLTTGLRQQHCGHPVTSFIVNRPCDASRTIYVPLDPTIRKALIIHGGDPHSHPMPALTKVSFELKESYRKCIKSVGAVGATVTKVDNAPSTQLHFNGKSPGEFAPALQSNQVKRKLVREVKQEEYPAGLGPAGAFQLFWNDMQKPIDERYIHRLISMPDGGTMILTCLAALMRLLDDTGVTSFETDTTFRRVAGDFNEWEVVIFLKALQRAVTIARAYVNGASAKFFERLFDEFRSLKVELTGKPLAFKRFVKGGNLLAMNSDMEAAQVLGAARSIMKTNDSEYSNIADDTPAEEVASEFIKLCLTHGKRAVLDFKSLVSEQDFNRLMDFVYINSAEKLQEFSEFVRSLGVKKIQDWWDHKEMSPWILLCMIKSQSRMSAEDWDNTPATTNMGEAQHHWTNLQTGVKQSLVEAMESGRKLDERVAREIKTSIESGVLINPHNESFHRRGRNATRQATTIRKARESRELGDERAGLALEIEAEKQARKESAARLKELQARRKSMATGRTTKSGGSRAVVVSSSSSGRVKTKTIVAAPEPVISQPVASASANLLASTSSPALDLTSTMSLAFPSTGPLGFPVAADAQLPTVDWQMPAFSAAPDSHLNSQVFDYHSTLDPVASASQIGNFDASDVDLWRWLDQFNATPSDDSSSAEPQFYPPFETNYMEADPGFNSAPSSPPDSFPRLPPIPASSPPPPTATPFPAPVHNPVAVPTASKKRKTRDEVDPRNIIHSSRARKIPRRADEN</sequence>
<feature type="compositionally biased region" description="Low complexity" evidence="1">
    <location>
        <begin position="67"/>
        <end position="81"/>
    </location>
</feature>
<feature type="compositionally biased region" description="Pro residues" evidence="1">
    <location>
        <begin position="1107"/>
        <end position="1136"/>
    </location>
</feature>
<dbReference type="EMBL" id="JARJLG010000086">
    <property type="protein sequence ID" value="KAJ7749301.1"/>
    <property type="molecule type" value="Genomic_DNA"/>
</dbReference>
<organism evidence="2 3">
    <name type="scientific">Mycena maculata</name>
    <dbReference type="NCBI Taxonomy" id="230809"/>
    <lineage>
        <taxon>Eukaryota</taxon>
        <taxon>Fungi</taxon>
        <taxon>Dikarya</taxon>
        <taxon>Basidiomycota</taxon>
        <taxon>Agaricomycotina</taxon>
        <taxon>Agaricomycetes</taxon>
        <taxon>Agaricomycetidae</taxon>
        <taxon>Agaricales</taxon>
        <taxon>Marasmiineae</taxon>
        <taxon>Mycenaceae</taxon>
        <taxon>Mycena</taxon>
    </lineage>
</organism>
<feature type="region of interest" description="Disordered" evidence="1">
    <location>
        <begin position="929"/>
        <end position="952"/>
    </location>
</feature>
<evidence type="ECO:0000313" key="3">
    <source>
        <dbReference type="Proteomes" id="UP001215280"/>
    </source>
</evidence>
<feature type="region of interest" description="Disordered" evidence="1">
    <location>
        <begin position="65"/>
        <end position="90"/>
    </location>
</feature>
<gene>
    <name evidence="2" type="ORF">DFH07DRAFT_1062387</name>
</gene>
<feature type="compositionally biased region" description="Low complexity" evidence="1">
    <location>
        <begin position="140"/>
        <end position="151"/>
    </location>
</feature>
<feature type="compositionally biased region" description="Polar residues" evidence="1">
    <location>
        <begin position="1074"/>
        <end position="1084"/>
    </location>
</feature>
<proteinExistence type="predicted"/>